<organism evidence="2">
    <name type="scientific">Pararge aegeria</name>
    <name type="common">speckled wood butterfly</name>
    <dbReference type="NCBI Taxonomy" id="116150"/>
    <lineage>
        <taxon>Eukaryota</taxon>
        <taxon>Metazoa</taxon>
        <taxon>Ecdysozoa</taxon>
        <taxon>Arthropoda</taxon>
        <taxon>Hexapoda</taxon>
        <taxon>Insecta</taxon>
        <taxon>Pterygota</taxon>
        <taxon>Neoptera</taxon>
        <taxon>Endopterygota</taxon>
        <taxon>Lepidoptera</taxon>
        <taxon>Glossata</taxon>
        <taxon>Ditrysia</taxon>
        <taxon>Papilionoidea</taxon>
        <taxon>Nymphalidae</taxon>
        <taxon>Satyrinae</taxon>
        <taxon>Satyrini</taxon>
        <taxon>Parargina</taxon>
        <taxon>Pararge</taxon>
    </lineage>
</organism>
<evidence type="ECO:0008006" key="3">
    <source>
        <dbReference type="Google" id="ProtNLM"/>
    </source>
</evidence>
<accession>S4NWR5</accession>
<keyword evidence="1" id="KW-0732">Signal</keyword>
<feature type="signal peptide" evidence="1">
    <location>
        <begin position="1"/>
        <end position="19"/>
    </location>
</feature>
<dbReference type="EMBL" id="GAIX01011116">
    <property type="protein sequence ID" value="JAA81444.1"/>
    <property type="molecule type" value="Transcribed_RNA"/>
</dbReference>
<protein>
    <recommendedName>
        <fullName evidence="3">Secreted protein</fullName>
    </recommendedName>
</protein>
<reference evidence="2" key="1">
    <citation type="journal article" date="2013" name="BMC Genomics">
        <title>Unscrambling butterfly oogenesis.</title>
        <authorList>
            <person name="Carter J.M."/>
            <person name="Baker S.C."/>
            <person name="Pink R."/>
            <person name="Carter D.R."/>
            <person name="Collins A."/>
            <person name="Tomlin J."/>
            <person name="Gibbs M."/>
            <person name="Breuker C.J."/>
        </authorList>
    </citation>
    <scope>NUCLEOTIDE SEQUENCE</scope>
    <source>
        <tissue evidence="2">Ovary</tissue>
    </source>
</reference>
<feature type="chain" id="PRO_5004531737" description="Secreted protein" evidence="1">
    <location>
        <begin position="20"/>
        <end position="93"/>
    </location>
</feature>
<sequence length="93" mass="11167">MALLLYFFWIVMYLKKSPANTRYLVPLITIKPWYRGNSFRFCFQFIHKRTPATLIVYISETRLTFCPYVDYLFCYPNVLVSFYLELVKNKNGG</sequence>
<evidence type="ECO:0000313" key="2">
    <source>
        <dbReference type="EMBL" id="JAA81444.1"/>
    </source>
</evidence>
<evidence type="ECO:0000256" key="1">
    <source>
        <dbReference type="SAM" id="SignalP"/>
    </source>
</evidence>
<name>S4NWR5_9NEOP</name>
<reference evidence="2" key="2">
    <citation type="submission" date="2013-05" db="EMBL/GenBank/DDBJ databases">
        <authorList>
            <person name="Carter J.-M."/>
            <person name="Baker S.C."/>
            <person name="Pink R."/>
            <person name="Carter D.R.F."/>
            <person name="Collins A."/>
            <person name="Tomlin J."/>
            <person name="Gibbs M."/>
            <person name="Breuker C.J."/>
        </authorList>
    </citation>
    <scope>NUCLEOTIDE SEQUENCE</scope>
    <source>
        <tissue evidence="2">Ovary</tissue>
    </source>
</reference>
<dbReference type="AlphaFoldDB" id="S4NWR5"/>
<proteinExistence type="predicted"/>